<protein>
    <submittedName>
        <fullName evidence="2">Uncharacterized protein</fullName>
    </submittedName>
</protein>
<dbReference type="EMBL" id="JAGSXJ010000007">
    <property type="protein sequence ID" value="KAH6689872.1"/>
    <property type="molecule type" value="Genomic_DNA"/>
</dbReference>
<reference evidence="2" key="1">
    <citation type="journal article" date="2021" name="Nat. Commun.">
        <title>Genetic determinants of endophytism in the Arabidopsis root mycobiome.</title>
        <authorList>
            <person name="Mesny F."/>
            <person name="Miyauchi S."/>
            <person name="Thiergart T."/>
            <person name="Pickel B."/>
            <person name="Atanasova L."/>
            <person name="Karlsson M."/>
            <person name="Huettel B."/>
            <person name="Barry K.W."/>
            <person name="Haridas S."/>
            <person name="Chen C."/>
            <person name="Bauer D."/>
            <person name="Andreopoulos W."/>
            <person name="Pangilinan J."/>
            <person name="LaButti K."/>
            <person name="Riley R."/>
            <person name="Lipzen A."/>
            <person name="Clum A."/>
            <person name="Drula E."/>
            <person name="Henrissat B."/>
            <person name="Kohler A."/>
            <person name="Grigoriev I.V."/>
            <person name="Martin F.M."/>
            <person name="Hacquard S."/>
        </authorList>
    </citation>
    <scope>NUCLEOTIDE SEQUENCE</scope>
    <source>
        <strain evidence="2">MPI-SDFR-AT-0117</strain>
    </source>
</reference>
<feature type="compositionally biased region" description="Low complexity" evidence="1">
    <location>
        <begin position="456"/>
        <end position="468"/>
    </location>
</feature>
<dbReference type="OrthoDB" id="4841107at2759"/>
<feature type="region of interest" description="Disordered" evidence="1">
    <location>
        <begin position="451"/>
        <end position="489"/>
    </location>
</feature>
<accession>A0A9P9ADP8</accession>
<keyword evidence="3" id="KW-1185">Reference proteome</keyword>
<name>A0A9P9ADP8_9PEZI</name>
<organism evidence="2 3">
    <name type="scientific">Plectosphaerella plurivora</name>
    <dbReference type="NCBI Taxonomy" id="936078"/>
    <lineage>
        <taxon>Eukaryota</taxon>
        <taxon>Fungi</taxon>
        <taxon>Dikarya</taxon>
        <taxon>Ascomycota</taxon>
        <taxon>Pezizomycotina</taxon>
        <taxon>Sordariomycetes</taxon>
        <taxon>Hypocreomycetidae</taxon>
        <taxon>Glomerellales</taxon>
        <taxon>Plectosphaerellaceae</taxon>
        <taxon>Plectosphaerella</taxon>
    </lineage>
</organism>
<gene>
    <name evidence="2" type="ORF">F5X68DRAFT_274893</name>
</gene>
<evidence type="ECO:0000313" key="2">
    <source>
        <dbReference type="EMBL" id="KAH6689872.1"/>
    </source>
</evidence>
<proteinExistence type="predicted"/>
<dbReference type="Proteomes" id="UP000770015">
    <property type="component" value="Unassembled WGS sequence"/>
</dbReference>
<dbReference type="AlphaFoldDB" id="A0A9P9ADP8"/>
<evidence type="ECO:0000313" key="3">
    <source>
        <dbReference type="Proteomes" id="UP000770015"/>
    </source>
</evidence>
<sequence>MPTEDTDDSDPKKLKSIFTFQKGVNAKGQPYFTVSQVVAASGIVFRGLPDVGGIKSRKIAESNFKEKAVLGALVLIDKNGGAHILKTATSANVGEGVELLDTVRPSQLLWQPLWRKRVIKLGPMLKLKLGSIYDSAGAKGGCKKEDYGRYHASHVEKKLATFLLYMMLNEYGIKVVGKYATCDNIRKLNRRITSDPRRIRFELLISRKWCGMCLAFIRRLSSASGIEISLRVQPVVDATSIPSRDYKDYSAKYTTKQGGPDVAKTMHVPRMAQDPSALDMAFTEEELQAFDDLELDDGQDDMPEDDKKAKAQGKQAEAFDLPLRLGLSESYVPVQNEEGDELFCPLYDAASKAELEMATTAAENKRQADMGAELATLTIREEYELFGTPGVGVAPMADMGEYGHPRLEGAVDRPPVLTYPSPEPAGDGGDEDDLFLPLNPAYTVPAFPAMQQSVGPASPSPESQSPTEETPEPVVIDISETPPPPSAAQVAAFARNFAAPFLYKSQNAASATTEARPRKKPKPVSTARERVFQKKPLPATPVTTEPVGLRDGAVESPKNQGQAVDEYDFAGCEDPVFTQLEIERYG</sequence>
<evidence type="ECO:0000256" key="1">
    <source>
        <dbReference type="SAM" id="MobiDB-lite"/>
    </source>
</evidence>
<feature type="region of interest" description="Disordered" evidence="1">
    <location>
        <begin position="507"/>
        <end position="567"/>
    </location>
</feature>
<comment type="caution">
    <text evidence="2">The sequence shown here is derived from an EMBL/GenBank/DDBJ whole genome shotgun (WGS) entry which is preliminary data.</text>
</comment>